<dbReference type="Proteomes" id="UP000772434">
    <property type="component" value="Unassembled WGS sequence"/>
</dbReference>
<sequence>MSDSPTSAHENSTGAPISQWEQFVAKQNSSTPLHRANSPEPNGDLSQSFNFDHLSLPGTINTPSSSVSSPSFGTSEGLHGLSESFGVERNLSWEHLTHGENILSEALAARIGNSSQFSDESKLNWDQYVKTNSSAEHHALAYAAILQTRDLLRQVVTEKEGNWQASTDFKKTVTRYTKAYVLVSSVVSYINCEPELIIVKALRKAGTKGLPSENDLIGETRLTTLIGTQLTSQRNTVKDKLHQTTENAAKTSSKKGRVQYSQQNLAVVALALIGSSSEIPFTLALMHRLAVVQCVMDMNPKTISDEPREFWPLVDDMLRDINMKTKTIEQRIQSFHQVYLADCGVYGKPTSAPVNTSDSTFKWQMFVKTINDIAMKVVPEKSGEISRKRRHISEQGGPEDGPNGMGNGQMDPRAGEDLDGDAN</sequence>
<reference evidence="2" key="1">
    <citation type="submission" date="2020-11" db="EMBL/GenBank/DDBJ databases">
        <authorList>
            <consortium name="DOE Joint Genome Institute"/>
            <person name="Ahrendt S."/>
            <person name="Riley R."/>
            <person name="Andreopoulos W."/>
            <person name="Labutti K."/>
            <person name="Pangilinan J."/>
            <person name="Ruiz-Duenas F.J."/>
            <person name="Barrasa J.M."/>
            <person name="Sanchez-Garcia M."/>
            <person name="Camarero S."/>
            <person name="Miyauchi S."/>
            <person name="Serrano A."/>
            <person name="Linde D."/>
            <person name="Babiker R."/>
            <person name="Drula E."/>
            <person name="Ayuso-Fernandez I."/>
            <person name="Pacheco R."/>
            <person name="Padilla G."/>
            <person name="Ferreira P."/>
            <person name="Barriuso J."/>
            <person name="Kellner H."/>
            <person name="Castanera R."/>
            <person name="Alfaro M."/>
            <person name="Ramirez L."/>
            <person name="Pisabarro A.G."/>
            <person name="Kuo A."/>
            <person name="Tritt A."/>
            <person name="Lipzen A."/>
            <person name="He G."/>
            <person name="Yan M."/>
            <person name="Ng V."/>
            <person name="Cullen D."/>
            <person name="Martin F."/>
            <person name="Rosso M.-N."/>
            <person name="Henrissat B."/>
            <person name="Hibbett D."/>
            <person name="Martinez A.T."/>
            <person name="Grigoriev I.V."/>
        </authorList>
    </citation>
    <scope>NUCLEOTIDE SEQUENCE</scope>
    <source>
        <strain evidence="2">AH 40177</strain>
    </source>
</reference>
<keyword evidence="3" id="KW-1185">Reference proteome</keyword>
<dbReference type="AlphaFoldDB" id="A0A9P5U4Q8"/>
<proteinExistence type="predicted"/>
<accession>A0A9P5U4Q8</accession>
<dbReference type="EMBL" id="JADNRY010000096">
    <property type="protein sequence ID" value="KAF9065869.1"/>
    <property type="molecule type" value="Genomic_DNA"/>
</dbReference>
<comment type="caution">
    <text evidence="2">The sequence shown here is derived from an EMBL/GenBank/DDBJ whole genome shotgun (WGS) entry which is preliminary data.</text>
</comment>
<protein>
    <submittedName>
        <fullName evidence="2">Uncharacterized protein</fullName>
    </submittedName>
</protein>
<evidence type="ECO:0000313" key="3">
    <source>
        <dbReference type="Proteomes" id="UP000772434"/>
    </source>
</evidence>
<name>A0A9P5U4Q8_9AGAR</name>
<dbReference type="OrthoDB" id="3050604at2759"/>
<feature type="region of interest" description="Disordered" evidence="1">
    <location>
        <begin position="381"/>
        <end position="423"/>
    </location>
</feature>
<evidence type="ECO:0000256" key="1">
    <source>
        <dbReference type="SAM" id="MobiDB-lite"/>
    </source>
</evidence>
<evidence type="ECO:0000313" key="2">
    <source>
        <dbReference type="EMBL" id="KAF9065869.1"/>
    </source>
</evidence>
<organism evidence="2 3">
    <name type="scientific">Rhodocollybia butyracea</name>
    <dbReference type="NCBI Taxonomy" id="206335"/>
    <lineage>
        <taxon>Eukaryota</taxon>
        <taxon>Fungi</taxon>
        <taxon>Dikarya</taxon>
        <taxon>Basidiomycota</taxon>
        <taxon>Agaricomycotina</taxon>
        <taxon>Agaricomycetes</taxon>
        <taxon>Agaricomycetidae</taxon>
        <taxon>Agaricales</taxon>
        <taxon>Marasmiineae</taxon>
        <taxon>Omphalotaceae</taxon>
        <taxon>Rhodocollybia</taxon>
    </lineage>
</organism>
<feature type="region of interest" description="Disordered" evidence="1">
    <location>
        <begin position="1"/>
        <end position="52"/>
    </location>
</feature>
<feature type="compositionally biased region" description="Polar residues" evidence="1">
    <location>
        <begin position="1"/>
        <end position="32"/>
    </location>
</feature>
<gene>
    <name evidence="2" type="ORF">BDP27DRAFT_1424367</name>
</gene>